<dbReference type="Proteomes" id="UP001253595">
    <property type="component" value="Unassembled WGS sequence"/>
</dbReference>
<feature type="domain" description="AsmA" evidence="3">
    <location>
        <begin position="2"/>
        <end position="523"/>
    </location>
</feature>
<feature type="compositionally biased region" description="Low complexity" evidence="2">
    <location>
        <begin position="357"/>
        <end position="370"/>
    </location>
</feature>
<protein>
    <submittedName>
        <fullName evidence="4">AsmA protein</fullName>
    </submittedName>
</protein>
<evidence type="ECO:0000259" key="3">
    <source>
        <dbReference type="Pfam" id="PF05170"/>
    </source>
</evidence>
<comment type="caution">
    <text evidence="4">The sequence shown here is derived from an EMBL/GenBank/DDBJ whole genome shotgun (WGS) entry which is preliminary data.</text>
</comment>
<dbReference type="InterPro" id="IPR007844">
    <property type="entry name" value="AsmA"/>
</dbReference>
<evidence type="ECO:0000313" key="4">
    <source>
        <dbReference type="EMBL" id="MDR7088346.1"/>
    </source>
</evidence>
<dbReference type="RefSeq" id="WP_310067856.1">
    <property type="nucleotide sequence ID" value="NZ_JAVDVX010000001.1"/>
</dbReference>
<keyword evidence="5" id="KW-1185">Reference proteome</keyword>
<dbReference type="PANTHER" id="PTHR30441:SF4">
    <property type="entry name" value="PROTEIN ASMA"/>
    <property type="match status" value="1"/>
</dbReference>
<reference evidence="4 5" key="1">
    <citation type="submission" date="2023-07" db="EMBL/GenBank/DDBJ databases">
        <title>Sorghum-associated microbial communities from plants grown in Nebraska, USA.</title>
        <authorList>
            <person name="Schachtman D."/>
        </authorList>
    </citation>
    <scope>NUCLEOTIDE SEQUENCE [LARGE SCALE GENOMIC DNA]</scope>
    <source>
        <strain evidence="4 5">BE190</strain>
    </source>
</reference>
<feature type="region of interest" description="Disordered" evidence="2">
    <location>
        <begin position="710"/>
        <end position="736"/>
    </location>
</feature>
<accession>A0ABU1UT40</accession>
<feature type="coiled-coil region" evidence="1">
    <location>
        <begin position="656"/>
        <end position="691"/>
    </location>
</feature>
<dbReference type="InterPro" id="IPR052894">
    <property type="entry name" value="AsmA-related"/>
</dbReference>
<keyword evidence="1" id="KW-0175">Coiled coil</keyword>
<organism evidence="4 5">
    <name type="scientific">Cellvibrio fibrivorans</name>
    <dbReference type="NCBI Taxonomy" id="126350"/>
    <lineage>
        <taxon>Bacteria</taxon>
        <taxon>Pseudomonadati</taxon>
        <taxon>Pseudomonadota</taxon>
        <taxon>Gammaproteobacteria</taxon>
        <taxon>Cellvibrionales</taxon>
        <taxon>Cellvibrionaceae</taxon>
        <taxon>Cellvibrio</taxon>
    </lineage>
</organism>
<proteinExistence type="predicted"/>
<dbReference type="EMBL" id="JAVDVX010000001">
    <property type="protein sequence ID" value="MDR7088346.1"/>
    <property type="molecule type" value="Genomic_DNA"/>
</dbReference>
<sequence>MKILLKSLAILVVLVLLAALALVFLIDANRFKPRIEAIAKDQGIALQINGDLGWDLWPSLGVAVNEVRVAALEAPNQPIAELQQASLMLALMPLFSGDFQVDHIAVDGAVISLKVDANGKGNWEALSKPDQPVKPSQPEPAADTNLKLDIQHISLSNSKVNYSDAQSGQTIALRDINLTMSDVNTRAAPFALDLSFVMELAQAGADKLELQAALKNTLSVDNAMSNIKLADGKLQAEIIGGDTAEIALDYTLDITDAQKEMNYKGDIKLTEMNARKLLAALGTELETANSDAFSKVAFSSGVDGTAKKVKLDNLKLVLDNTNFSGSIGITDFSTGALKLVLDGDEINVDDYLPPPTATTEQTTAAPAEDTPLPLDDLRGLNINAKLALKKLIVNKIALENVALKVLAKNGMIEQDLTAKAYAGAITAKGQLDARGQQAQVQFDAGVEGLELEPLLKDMEMDSQFGLQGAVQARALGSTQGNSVNQLFKSLRSNATFSGAQVRLLPINLEQQFCKLVNLVNKTEDPTKVWNEYTEMNELSGSIKWRDEIITIDTFKAGVEKLQLGSTGKINLATDEYDIFLPFKLIKDKTDTITAEQVAVTTSAGGCSIGSQYWLERGMELLRCKGSFGSINPLSDCRPDKELLVELTKDYAVYKVKEKHGAKIDEKKDELKQKIEKEKNKLFDKLQQRLNKGAASSSATSADAVVAPPVAEPAAASAPATEASTAGEGNASAAAAP</sequence>
<evidence type="ECO:0000256" key="1">
    <source>
        <dbReference type="SAM" id="Coils"/>
    </source>
</evidence>
<name>A0ABU1UT40_9GAMM</name>
<feature type="region of interest" description="Disordered" evidence="2">
    <location>
        <begin position="350"/>
        <end position="370"/>
    </location>
</feature>
<gene>
    <name evidence="4" type="ORF">J2X05_000349</name>
</gene>
<dbReference type="PANTHER" id="PTHR30441">
    <property type="entry name" value="DUF748 DOMAIN-CONTAINING PROTEIN"/>
    <property type="match status" value="1"/>
</dbReference>
<dbReference type="Pfam" id="PF05170">
    <property type="entry name" value="AsmA"/>
    <property type="match status" value="1"/>
</dbReference>
<evidence type="ECO:0000256" key="2">
    <source>
        <dbReference type="SAM" id="MobiDB-lite"/>
    </source>
</evidence>
<evidence type="ECO:0000313" key="5">
    <source>
        <dbReference type="Proteomes" id="UP001253595"/>
    </source>
</evidence>